<dbReference type="EMBL" id="ASWO01000001">
    <property type="protein sequence ID" value="EOT87544.1"/>
    <property type="molecule type" value="Genomic_DNA"/>
</dbReference>
<dbReference type="PRINTS" id="PR01438">
    <property type="entry name" value="UNVRSLSTRESS"/>
</dbReference>
<sequence length="149" mass="16681">MEQKYHTILVGIDGSKHAEEAFKKAIEIARRNHGKVIAVNVVDQPVASYMGYSSIGESELYQEEEMSSVLLNELKEHAKRVDFHDLDAIIAYGSPKEELAKNLPHEYKIDLIMVGQSGKHATERFMMGSVASYVTRTAPCDVLVVSRDE</sequence>
<dbReference type="PANTHER" id="PTHR46268:SF6">
    <property type="entry name" value="UNIVERSAL STRESS PROTEIN UP12"/>
    <property type="match status" value="1"/>
</dbReference>
<evidence type="ECO:0000259" key="3">
    <source>
        <dbReference type="Pfam" id="PF00582"/>
    </source>
</evidence>
<dbReference type="SUPFAM" id="SSF52402">
    <property type="entry name" value="Adenine nucleotide alpha hydrolases-like"/>
    <property type="match status" value="1"/>
</dbReference>
<keyword evidence="2" id="KW-0963">Cytoplasm</keyword>
<dbReference type="eggNOG" id="COG0589">
    <property type="taxonomic scope" value="Bacteria"/>
</dbReference>
<gene>
    <name evidence="4" type="ORF">I573_00600</name>
</gene>
<dbReference type="InterPro" id="IPR006015">
    <property type="entry name" value="Universal_stress_UspA"/>
</dbReference>
<accession>S0KVG9</accession>
<organism evidence="4 5">
    <name type="scientific">Enterococcus sulfureus ATCC 49903</name>
    <dbReference type="NCBI Taxonomy" id="1140003"/>
    <lineage>
        <taxon>Bacteria</taxon>
        <taxon>Bacillati</taxon>
        <taxon>Bacillota</taxon>
        <taxon>Bacilli</taxon>
        <taxon>Lactobacillales</taxon>
        <taxon>Enterococcaceae</taxon>
        <taxon>Enterococcus</taxon>
    </lineage>
</organism>
<dbReference type="Gene3D" id="3.40.50.620">
    <property type="entry name" value="HUPs"/>
    <property type="match status" value="1"/>
</dbReference>
<dbReference type="InterPro" id="IPR014729">
    <property type="entry name" value="Rossmann-like_a/b/a_fold"/>
</dbReference>
<protein>
    <recommendedName>
        <fullName evidence="2">Universal stress protein</fullName>
    </recommendedName>
</protein>
<reference evidence="4 5" key="1">
    <citation type="submission" date="2013-03" db="EMBL/GenBank/DDBJ databases">
        <title>The Genome Sequence of Enterococcus sulfureus ATCC_49903 (PacBio/Illumina hybrid assembly).</title>
        <authorList>
            <consortium name="The Broad Institute Genomics Platform"/>
            <consortium name="The Broad Institute Genome Sequencing Center for Infectious Disease"/>
            <person name="Earl A."/>
            <person name="Russ C."/>
            <person name="Gilmore M."/>
            <person name="Surin D."/>
            <person name="Walker B."/>
            <person name="Young S."/>
            <person name="Zeng Q."/>
            <person name="Gargeya S."/>
            <person name="Fitzgerald M."/>
            <person name="Haas B."/>
            <person name="Abouelleil A."/>
            <person name="Allen A.W."/>
            <person name="Alvarado L."/>
            <person name="Arachchi H.M."/>
            <person name="Berlin A.M."/>
            <person name="Chapman S.B."/>
            <person name="Gainer-Dewar J."/>
            <person name="Goldberg J."/>
            <person name="Griggs A."/>
            <person name="Gujja S."/>
            <person name="Hansen M."/>
            <person name="Howarth C."/>
            <person name="Imamovic A."/>
            <person name="Ireland A."/>
            <person name="Larimer J."/>
            <person name="McCowan C."/>
            <person name="Murphy C."/>
            <person name="Pearson M."/>
            <person name="Poon T.W."/>
            <person name="Priest M."/>
            <person name="Roberts A."/>
            <person name="Saif S."/>
            <person name="Shea T."/>
            <person name="Sisk P."/>
            <person name="Sykes S."/>
            <person name="Wortman J."/>
            <person name="Nusbaum C."/>
            <person name="Birren B."/>
        </authorList>
    </citation>
    <scope>NUCLEOTIDE SEQUENCE [LARGE SCALE GENOMIC DNA]</scope>
    <source>
        <strain evidence="4 5">ATCC 49903</strain>
    </source>
</reference>
<comment type="similarity">
    <text evidence="1 2">Belongs to the universal stress protein A family.</text>
</comment>
<dbReference type="InterPro" id="IPR006016">
    <property type="entry name" value="UspA"/>
</dbReference>
<dbReference type="STRING" id="1140003.OMY_00607"/>
<dbReference type="PATRIC" id="fig|1140003.3.peg.601"/>
<dbReference type="Pfam" id="PF00582">
    <property type="entry name" value="Usp"/>
    <property type="match status" value="1"/>
</dbReference>
<dbReference type="PANTHER" id="PTHR46268">
    <property type="entry name" value="STRESS RESPONSE PROTEIN NHAX"/>
    <property type="match status" value="1"/>
</dbReference>
<dbReference type="CDD" id="cd00293">
    <property type="entry name" value="USP-like"/>
    <property type="match status" value="1"/>
</dbReference>
<dbReference type="GO" id="GO:0005737">
    <property type="term" value="C:cytoplasm"/>
    <property type="evidence" value="ECO:0007669"/>
    <property type="project" value="UniProtKB-SubCell"/>
</dbReference>
<dbReference type="RefSeq" id="WP_016185098.1">
    <property type="nucleotide sequence ID" value="NZ_ASWO01000001.1"/>
</dbReference>
<dbReference type="OrthoDB" id="9789668at2"/>
<dbReference type="AlphaFoldDB" id="S0KVG9"/>
<dbReference type="Proteomes" id="UP000015961">
    <property type="component" value="Unassembled WGS sequence"/>
</dbReference>
<comment type="caution">
    <text evidence="4">The sequence shown here is derived from an EMBL/GenBank/DDBJ whole genome shotgun (WGS) entry which is preliminary data.</text>
</comment>
<proteinExistence type="inferred from homology"/>
<evidence type="ECO:0000256" key="2">
    <source>
        <dbReference type="PIRNR" id="PIRNR006276"/>
    </source>
</evidence>
<evidence type="ECO:0000313" key="5">
    <source>
        <dbReference type="Proteomes" id="UP000015961"/>
    </source>
</evidence>
<name>S0KVG9_9ENTE</name>
<comment type="subcellular location">
    <subcellularLocation>
        <location evidence="2">Cytoplasm</location>
    </subcellularLocation>
</comment>
<dbReference type="PIRSF" id="PIRSF006276">
    <property type="entry name" value="UspA"/>
    <property type="match status" value="1"/>
</dbReference>
<keyword evidence="5" id="KW-1185">Reference proteome</keyword>
<evidence type="ECO:0000313" key="4">
    <source>
        <dbReference type="EMBL" id="EOT87544.1"/>
    </source>
</evidence>
<feature type="domain" description="UspA" evidence="3">
    <location>
        <begin position="5"/>
        <end position="145"/>
    </location>
</feature>
<evidence type="ECO:0000256" key="1">
    <source>
        <dbReference type="ARBA" id="ARBA00008791"/>
    </source>
</evidence>